<evidence type="ECO:0000313" key="5">
    <source>
        <dbReference type="Proteomes" id="UP000288607"/>
    </source>
</evidence>
<keyword evidence="5" id="KW-1185">Reference proteome</keyword>
<dbReference type="Pfam" id="PF02615">
    <property type="entry name" value="Ldh_2"/>
    <property type="match status" value="1"/>
</dbReference>
<dbReference type="InterPro" id="IPR003767">
    <property type="entry name" value="Malate/L-lactate_DH-like"/>
</dbReference>
<dbReference type="PANTHER" id="PTHR11091">
    <property type="entry name" value="OXIDOREDUCTASE-RELATED"/>
    <property type="match status" value="1"/>
</dbReference>
<evidence type="ECO:0000256" key="2">
    <source>
        <dbReference type="ARBA" id="ARBA00023002"/>
    </source>
</evidence>
<dbReference type="InterPro" id="IPR043143">
    <property type="entry name" value="Mal/L-sulf/L-lact_DH-like_NADP"/>
</dbReference>
<dbReference type="InterPro" id="IPR036111">
    <property type="entry name" value="Mal/L-sulfo/L-lacto_DH-like_sf"/>
</dbReference>
<dbReference type="GO" id="GO:0016491">
    <property type="term" value="F:oxidoreductase activity"/>
    <property type="evidence" value="ECO:0007669"/>
    <property type="project" value="UniProtKB-KW"/>
</dbReference>
<accession>A0A430FIA2</accession>
<protein>
    <submittedName>
        <fullName evidence="4">Malate dehydrogenase</fullName>
    </submittedName>
</protein>
<keyword evidence="2" id="KW-0560">Oxidoreductase</keyword>
<comment type="caution">
    <text evidence="4">The sequence shown here is derived from an EMBL/GenBank/DDBJ whole genome shotgun (WGS) entry which is preliminary data.</text>
</comment>
<evidence type="ECO:0000256" key="1">
    <source>
        <dbReference type="ARBA" id="ARBA00006056"/>
    </source>
</evidence>
<name>A0A430FIA2_9BIFI</name>
<dbReference type="PANTHER" id="PTHR11091:SF0">
    <property type="entry name" value="MALATE DEHYDROGENASE"/>
    <property type="match status" value="1"/>
</dbReference>
<proteinExistence type="inferred from homology"/>
<evidence type="ECO:0000256" key="3">
    <source>
        <dbReference type="SAM" id="MobiDB-lite"/>
    </source>
</evidence>
<comment type="similarity">
    <text evidence="1">Belongs to the LDH2/MDH2 oxidoreductase family.</text>
</comment>
<organism evidence="4 5">
    <name type="scientific">Bifidobacterium callimiconis</name>
    <dbReference type="NCBI Taxonomy" id="2306973"/>
    <lineage>
        <taxon>Bacteria</taxon>
        <taxon>Bacillati</taxon>
        <taxon>Actinomycetota</taxon>
        <taxon>Actinomycetes</taxon>
        <taxon>Bifidobacteriales</taxon>
        <taxon>Bifidobacteriaceae</taxon>
        <taxon>Bifidobacterium</taxon>
    </lineage>
</organism>
<feature type="compositionally biased region" description="Polar residues" evidence="3">
    <location>
        <begin position="1"/>
        <end position="11"/>
    </location>
</feature>
<dbReference type="AlphaFoldDB" id="A0A430FIA2"/>
<feature type="region of interest" description="Disordered" evidence="3">
    <location>
        <begin position="1"/>
        <end position="38"/>
    </location>
</feature>
<dbReference type="Proteomes" id="UP000288607">
    <property type="component" value="Unassembled WGS sequence"/>
</dbReference>
<sequence>MTNVTDTNDASMTDRSDASVASAANHDDSRDESHDSADHREAIQATHSYSVTALKDWAKRLYRAYGFTDEDSSRIVDSLMFAELHGIDSHGLQRVGMYDRLITNPDGGVDVNAHAEIVRQTPVSAVIDGRHAMGQLTSDMAMELAIEKAKTSGIGIVTVRESNHFGAAGYYTNMAAEKGLLGFASTNTGPIVLPTYATHPFLGTNPIAFSMPAEPHPFFFDAATSIVSHGKIEVCEKEHKQLHEAWMVDDRYEPIWDPKRVPARPGLDVDGGMLPVGGLSELTGSHKGYGFSMLAEIFCGILPQGNVSSEVDGLGVRHGVGHCFAAIDPAIFGDPDAIIARFSEYLEQIRRIPAAPGRRVYVHGDKEEAAYQQHARTGLVGLDTETVDSLRTVSDRLGVSHSGLF</sequence>
<evidence type="ECO:0000313" key="4">
    <source>
        <dbReference type="EMBL" id="RSX52624.1"/>
    </source>
</evidence>
<dbReference type="RefSeq" id="WP_206431967.1">
    <property type="nucleotide sequence ID" value="NZ_QXGJ01000001.1"/>
</dbReference>
<gene>
    <name evidence="4" type="ORF">D2E23_0352</name>
</gene>
<reference evidence="4 5" key="1">
    <citation type="submission" date="2018-09" db="EMBL/GenBank/DDBJ databases">
        <title>Characterization of the phylogenetic diversity of five novel species belonging to the genus Bifidobacterium.</title>
        <authorList>
            <person name="Lugli G.A."/>
            <person name="Duranti S."/>
            <person name="Milani C."/>
        </authorList>
    </citation>
    <scope>NUCLEOTIDE SEQUENCE [LARGE SCALE GENOMIC DNA]</scope>
    <source>
        <strain evidence="4 5">2028B</strain>
    </source>
</reference>
<dbReference type="Gene3D" id="1.10.1530.10">
    <property type="match status" value="1"/>
</dbReference>
<dbReference type="EMBL" id="QXGJ01000001">
    <property type="protein sequence ID" value="RSX52624.1"/>
    <property type="molecule type" value="Genomic_DNA"/>
</dbReference>
<dbReference type="SUPFAM" id="SSF89733">
    <property type="entry name" value="L-sulfolactate dehydrogenase-like"/>
    <property type="match status" value="1"/>
</dbReference>
<dbReference type="Gene3D" id="3.30.1370.60">
    <property type="entry name" value="Hypothetical oxidoreductase yiak, domain 2"/>
    <property type="match status" value="1"/>
</dbReference>
<dbReference type="InterPro" id="IPR043144">
    <property type="entry name" value="Mal/L-sulf/L-lact_DH-like_ah"/>
</dbReference>
<feature type="compositionally biased region" description="Basic and acidic residues" evidence="3">
    <location>
        <begin position="25"/>
        <end position="38"/>
    </location>
</feature>